<dbReference type="PANTHER" id="PTHR14871">
    <property type="entry name" value="DYNEIN REGULATORY COMPLEX PROTEIN 9"/>
    <property type="match status" value="1"/>
</dbReference>
<dbReference type="Gramene" id="Pp3c2_16590V3.2">
    <property type="protein sequence ID" value="Pp3c2_16590V3.2"/>
    <property type="gene ID" value="Pp3c2_16590"/>
</dbReference>
<dbReference type="Gramene" id="Pp3c2_16590V3.1">
    <property type="protein sequence ID" value="Pp3c2_16590V3.1"/>
    <property type="gene ID" value="Pp3c2_16590"/>
</dbReference>
<gene>
    <name evidence="6" type="ORF">PHYPA_002779</name>
</gene>
<dbReference type="Proteomes" id="UP000006727">
    <property type="component" value="Chromosome 2"/>
</dbReference>
<dbReference type="EnsemblPlants" id="Pp3c2_16590V3.1">
    <property type="protein sequence ID" value="Pp3c2_16590V3.1"/>
    <property type="gene ID" value="Pp3c2_16590"/>
</dbReference>
<organism evidence="6">
    <name type="scientific">Physcomitrium patens</name>
    <name type="common">Spreading-leaved earth moss</name>
    <name type="synonym">Physcomitrella patens</name>
    <dbReference type="NCBI Taxonomy" id="3218"/>
    <lineage>
        <taxon>Eukaryota</taxon>
        <taxon>Viridiplantae</taxon>
        <taxon>Streptophyta</taxon>
        <taxon>Embryophyta</taxon>
        <taxon>Bryophyta</taxon>
        <taxon>Bryophytina</taxon>
        <taxon>Bryopsida</taxon>
        <taxon>Funariidae</taxon>
        <taxon>Funariales</taxon>
        <taxon>Funariaceae</taxon>
        <taxon>Physcomitrium</taxon>
    </lineage>
</organism>
<name>A0A2K1L1T0_PHYPA</name>
<dbReference type="AlphaFoldDB" id="A0A2K1L1T0"/>
<evidence type="ECO:0000313" key="7">
    <source>
        <dbReference type="EnsemblPlants" id="Pp3c2_16590V3.1"/>
    </source>
</evidence>
<evidence type="ECO:0000256" key="5">
    <source>
        <dbReference type="ARBA" id="ARBA00023273"/>
    </source>
</evidence>
<evidence type="ECO:0000313" key="8">
    <source>
        <dbReference type="Proteomes" id="UP000006727"/>
    </source>
</evidence>
<evidence type="ECO:0000256" key="3">
    <source>
        <dbReference type="ARBA" id="ARBA00022490"/>
    </source>
</evidence>
<keyword evidence="3" id="KW-0963">Cytoplasm</keyword>
<dbReference type="EMBL" id="ABEU02000002">
    <property type="protein sequence ID" value="PNR59987.1"/>
    <property type="molecule type" value="Genomic_DNA"/>
</dbReference>
<keyword evidence="5" id="KW-0966">Cell projection</keyword>
<evidence type="ECO:0000313" key="6">
    <source>
        <dbReference type="EMBL" id="PNR59987.1"/>
    </source>
</evidence>
<reference evidence="6 8" key="1">
    <citation type="journal article" date="2008" name="Science">
        <title>The Physcomitrella genome reveals evolutionary insights into the conquest of land by plants.</title>
        <authorList>
            <person name="Rensing S."/>
            <person name="Lang D."/>
            <person name="Zimmer A."/>
            <person name="Terry A."/>
            <person name="Salamov A."/>
            <person name="Shapiro H."/>
            <person name="Nishiyama T."/>
            <person name="Perroud P.-F."/>
            <person name="Lindquist E."/>
            <person name="Kamisugi Y."/>
            <person name="Tanahashi T."/>
            <person name="Sakakibara K."/>
            <person name="Fujita T."/>
            <person name="Oishi K."/>
            <person name="Shin-I T."/>
            <person name="Kuroki Y."/>
            <person name="Toyoda A."/>
            <person name="Suzuki Y."/>
            <person name="Hashimoto A."/>
            <person name="Yamaguchi K."/>
            <person name="Sugano A."/>
            <person name="Kohara Y."/>
            <person name="Fujiyama A."/>
            <person name="Anterola A."/>
            <person name="Aoki S."/>
            <person name="Ashton N."/>
            <person name="Barbazuk W.B."/>
            <person name="Barker E."/>
            <person name="Bennetzen J."/>
            <person name="Bezanilla M."/>
            <person name="Blankenship R."/>
            <person name="Cho S.H."/>
            <person name="Dutcher S."/>
            <person name="Estelle M."/>
            <person name="Fawcett J.A."/>
            <person name="Gundlach H."/>
            <person name="Hanada K."/>
            <person name="Heyl A."/>
            <person name="Hicks K.A."/>
            <person name="Hugh J."/>
            <person name="Lohr M."/>
            <person name="Mayer K."/>
            <person name="Melkozernov A."/>
            <person name="Murata T."/>
            <person name="Nelson D."/>
            <person name="Pils B."/>
            <person name="Prigge M."/>
            <person name="Reiss B."/>
            <person name="Renner T."/>
            <person name="Rombauts S."/>
            <person name="Rushton P."/>
            <person name="Sanderfoot A."/>
            <person name="Schween G."/>
            <person name="Shiu S.-H."/>
            <person name="Stueber K."/>
            <person name="Theodoulou F.L."/>
            <person name="Tu H."/>
            <person name="Van de Peer Y."/>
            <person name="Verrier P.J."/>
            <person name="Waters E."/>
            <person name="Wood A."/>
            <person name="Yang L."/>
            <person name="Cove D."/>
            <person name="Cuming A."/>
            <person name="Hasebe M."/>
            <person name="Lucas S."/>
            <person name="Mishler D.B."/>
            <person name="Reski R."/>
            <person name="Grigoriev I."/>
            <person name="Quatrano R.S."/>
            <person name="Boore J.L."/>
        </authorList>
    </citation>
    <scope>NUCLEOTIDE SEQUENCE [LARGE SCALE GENOMIC DNA]</scope>
    <source>
        <strain evidence="7 8">cv. Gransden 2004</strain>
    </source>
</reference>
<sequence length="370" mass="42495">MAIDSTIENDNLINKERKLSAYEVEAEIRRSMLQVARKSMSEALSSSKIQKKKKRLTDIPIAKNNIKNVDSIQEDEASTHSELEENQQLLQEKPTKIECDPLQRLHLIGFFKGLLDRISLLMQLPGALKIADSQIDIQHLPEGKKILEAKNKILAAANLIKYTLPHPIAVSKFQIEAKWLKSIFEKALDEVEKNSSFEVINKTVEDNEKRENELLQAIEAIKDLKWKTEVTKYVMKAEAEAHVQNKLEWAKNLTTHKKELTEMRKEQRIAYKFKAEQALATADIARRDREIKLTKAQATNSQLNSNLEREKKVHTAIVDYMGKQNTLLREEVINLTASLENDTQCMIWAIEHINAQIKMKKAQIANIEPK</sequence>
<dbReference type="PANTHER" id="PTHR14871:SF1">
    <property type="entry name" value="DYNEIN REGULATORY COMPLEX PROTEIN 9"/>
    <property type="match status" value="1"/>
</dbReference>
<dbReference type="InterPro" id="IPR042618">
    <property type="entry name" value="IQCG"/>
</dbReference>
<evidence type="ECO:0000256" key="1">
    <source>
        <dbReference type="ARBA" id="ARBA00004245"/>
    </source>
</evidence>
<protein>
    <submittedName>
        <fullName evidence="6 7">Uncharacterized protein</fullName>
    </submittedName>
</protein>
<dbReference type="EnsemblPlants" id="Pp3c2_16590V3.2">
    <property type="protein sequence ID" value="Pp3c2_16590V3.2"/>
    <property type="gene ID" value="Pp3c2_16590"/>
</dbReference>
<keyword evidence="4" id="KW-0206">Cytoskeleton</keyword>
<dbReference type="GO" id="GO:0005856">
    <property type="term" value="C:cytoskeleton"/>
    <property type="evidence" value="ECO:0007669"/>
    <property type="project" value="UniProtKB-SubCell"/>
</dbReference>
<keyword evidence="8" id="KW-1185">Reference proteome</keyword>
<reference evidence="6 8" key="2">
    <citation type="journal article" date="2018" name="Plant J.">
        <title>The Physcomitrella patens chromosome-scale assembly reveals moss genome structure and evolution.</title>
        <authorList>
            <person name="Lang D."/>
            <person name="Ullrich K.K."/>
            <person name="Murat F."/>
            <person name="Fuchs J."/>
            <person name="Jenkins J."/>
            <person name="Haas F.B."/>
            <person name="Piednoel M."/>
            <person name="Gundlach H."/>
            <person name="Van Bel M."/>
            <person name="Meyberg R."/>
            <person name="Vives C."/>
            <person name="Morata J."/>
            <person name="Symeonidi A."/>
            <person name="Hiss M."/>
            <person name="Muchero W."/>
            <person name="Kamisugi Y."/>
            <person name="Saleh O."/>
            <person name="Blanc G."/>
            <person name="Decker E.L."/>
            <person name="van Gessel N."/>
            <person name="Grimwood J."/>
            <person name="Hayes R.D."/>
            <person name="Graham S.W."/>
            <person name="Gunter L.E."/>
            <person name="McDaniel S.F."/>
            <person name="Hoernstein S.N.W."/>
            <person name="Larsson A."/>
            <person name="Li F.W."/>
            <person name="Perroud P.F."/>
            <person name="Phillips J."/>
            <person name="Ranjan P."/>
            <person name="Rokshar D.S."/>
            <person name="Rothfels C.J."/>
            <person name="Schneider L."/>
            <person name="Shu S."/>
            <person name="Stevenson D.W."/>
            <person name="Thummler F."/>
            <person name="Tillich M."/>
            <person name="Villarreal Aguilar J.C."/>
            <person name="Widiez T."/>
            <person name="Wong G.K."/>
            <person name="Wymore A."/>
            <person name="Zhang Y."/>
            <person name="Zimmer A.D."/>
            <person name="Quatrano R.S."/>
            <person name="Mayer K.F.X."/>
            <person name="Goodstein D."/>
            <person name="Casacuberta J.M."/>
            <person name="Vandepoele K."/>
            <person name="Reski R."/>
            <person name="Cuming A.C."/>
            <person name="Tuskan G.A."/>
            <person name="Maumus F."/>
            <person name="Salse J."/>
            <person name="Schmutz J."/>
            <person name="Rensing S.A."/>
        </authorList>
    </citation>
    <scope>NUCLEOTIDE SEQUENCE [LARGE SCALE GENOMIC DNA]</scope>
    <source>
        <strain evidence="7 8">cv. Gransden 2004</strain>
    </source>
</reference>
<reference evidence="7" key="3">
    <citation type="submission" date="2020-12" db="UniProtKB">
        <authorList>
            <consortium name="EnsemblPlants"/>
        </authorList>
    </citation>
    <scope>IDENTIFICATION</scope>
</reference>
<dbReference type="GO" id="GO:0042995">
    <property type="term" value="C:cell projection"/>
    <property type="evidence" value="ECO:0007669"/>
    <property type="project" value="UniProtKB-SubCell"/>
</dbReference>
<accession>A0A2K1L1T0</accession>
<comment type="subcellular location">
    <subcellularLocation>
        <location evidence="2">Cell projection</location>
    </subcellularLocation>
    <subcellularLocation>
        <location evidence="1">Cytoplasm</location>
        <location evidence="1">Cytoskeleton</location>
    </subcellularLocation>
</comment>
<evidence type="ECO:0000256" key="4">
    <source>
        <dbReference type="ARBA" id="ARBA00023212"/>
    </source>
</evidence>
<evidence type="ECO:0000256" key="2">
    <source>
        <dbReference type="ARBA" id="ARBA00004316"/>
    </source>
</evidence>
<proteinExistence type="predicted"/>
<dbReference type="InParanoid" id="A0A2K1L1T0"/>